<comment type="caution">
    <text evidence="2">The sequence shown here is derived from an EMBL/GenBank/DDBJ whole genome shotgun (WGS) entry which is preliminary data.</text>
</comment>
<dbReference type="CDD" id="cd05379">
    <property type="entry name" value="CAP_bacterial"/>
    <property type="match status" value="1"/>
</dbReference>
<dbReference type="Gene3D" id="3.40.33.10">
    <property type="entry name" value="CAP"/>
    <property type="match status" value="1"/>
</dbReference>
<dbReference type="PANTHER" id="PTHR31157">
    <property type="entry name" value="SCP DOMAIN-CONTAINING PROTEIN"/>
    <property type="match status" value="1"/>
</dbReference>
<dbReference type="Pfam" id="PF00188">
    <property type="entry name" value="CAP"/>
    <property type="match status" value="1"/>
</dbReference>
<dbReference type="InterPro" id="IPR035940">
    <property type="entry name" value="CAP_sf"/>
</dbReference>
<protein>
    <recommendedName>
        <fullName evidence="1">SCP domain-containing protein</fullName>
    </recommendedName>
</protein>
<dbReference type="InterPro" id="IPR014044">
    <property type="entry name" value="CAP_dom"/>
</dbReference>
<name>A0A916WV14_9SPHN</name>
<proteinExistence type="predicted"/>
<dbReference type="Proteomes" id="UP000623067">
    <property type="component" value="Unassembled WGS sequence"/>
</dbReference>
<evidence type="ECO:0000313" key="3">
    <source>
        <dbReference type="Proteomes" id="UP000623067"/>
    </source>
</evidence>
<feature type="domain" description="SCP" evidence="1">
    <location>
        <begin position="20"/>
        <end position="180"/>
    </location>
</feature>
<dbReference type="EMBL" id="BMIH01000003">
    <property type="protein sequence ID" value="GGB34907.1"/>
    <property type="molecule type" value="Genomic_DNA"/>
</dbReference>
<accession>A0A916WV14</accession>
<keyword evidence="3" id="KW-1185">Reference proteome</keyword>
<dbReference type="PANTHER" id="PTHR31157:SF1">
    <property type="entry name" value="SCP DOMAIN-CONTAINING PROTEIN"/>
    <property type="match status" value="1"/>
</dbReference>
<reference evidence="2" key="2">
    <citation type="submission" date="2020-09" db="EMBL/GenBank/DDBJ databases">
        <authorList>
            <person name="Sun Q."/>
            <person name="Zhou Y."/>
        </authorList>
    </citation>
    <scope>NUCLEOTIDE SEQUENCE</scope>
    <source>
        <strain evidence="2">CGMCC 1.15330</strain>
    </source>
</reference>
<evidence type="ECO:0000259" key="1">
    <source>
        <dbReference type="Pfam" id="PF00188"/>
    </source>
</evidence>
<sequence length="200" mass="21099">MPALILALAAAAPDTVEVLDVLNAARARPSAYADFLREVGRDYAEGAYRENDGSLHATIEGERAVEEAADALDAGKAVTQLTLDPILTAAARDHVEAQGRTASIDHASSAGATPGIRVRQRGGDIYVVEAVSYGMRTAEGVVRQWIVDDGVATRGHRKTVLSPAYRYAGIWCGPHAGRGTMCVIDLAATLGGRPNIPPQR</sequence>
<dbReference type="AlphaFoldDB" id="A0A916WV14"/>
<reference evidence="2" key="1">
    <citation type="journal article" date="2014" name="Int. J. Syst. Evol. Microbiol.">
        <title>Complete genome sequence of Corynebacterium casei LMG S-19264T (=DSM 44701T), isolated from a smear-ripened cheese.</title>
        <authorList>
            <consortium name="US DOE Joint Genome Institute (JGI-PGF)"/>
            <person name="Walter F."/>
            <person name="Albersmeier A."/>
            <person name="Kalinowski J."/>
            <person name="Ruckert C."/>
        </authorList>
    </citation>
    <scope>NUCLEOTIDE SEQUENCE</scope>
    <source>
        <strain evidence="2">CGMCC 1.15330</strain>
    </source>
</reference>
<dbReference type="RefSeq" id="WP_188659145.1">
    <property type="nucleotide sequence ID" value="NZ_BMIH01000003.1"/>
</dbReference>
<gene>
    <name evidence="2" type="ORF">GCM10011380_25430</name>
</gene>
<organism evidence="2 3">
    <name type="scientific">Sphingomonas metalli</name>
    <dbReference type="NCBI Taxonomy" id="1779358"/>
    <lineage>
        <taxon>Bacteria</taxon>
        <taxon>Pseudomonadati</taxon>
        <taxon>Pseudomonadota</taxon>
        <taxon>Alphaproteobacteria</taxon>
        <taxon>Sphingomonadales</taxon>
        <taxon>Sphingomonadaceae</taxon>
        <taxon>Sphingomonas</taxon>
    </lineage>
</organism>
<evidence type="ECO:0000313" key="2">
    <source>
        <dbReference type="EMBL" id="GGB34907.1"/>
    </source>
</evidence>